<evidence type="ECO:0000256" key="1">
    <source>
        <dbReference type="SAM" id="SignalP"/>
    </source>
</evidence>
<gene>
    <name evidence="2" type="ORF">AYBTSS11_LOCUS22196</name>
</gene>
<organism evidence="2 3">
    <name type="scientific">Sphenostylis stenocarpa</name>
    <dbReference type="NCBI Taxonomy" id="92480"/>
    <lineage>
        <taxon>Eukaryota</taxon>
        <taxon>Viridiplantae</taxon>
        <taxon>Streptophyta</taxon>
        <taxon>Embryophyta</taxon>
        <taxon>Tracheophyta</taxon>
        <taxon>Spermatophyta</taxon>
        <taxon>Magnoliopsida</taxon>
        <taxon>eudicotyledons</taxon>
        <taxon>Gunneridae</taxon>
        <taxon>Pentapetalae</taxon>
        <taxon>rosids</taxon>
        <taxon>fabids</taxon>
        <taxon>Fabales</taxon>
        <taxon>Fabaceae</taxon>
        <taxon>Papilionoideae</taxon>
        <taxon>50 kb inversion clade</taxon>
        <taxon>NPAAA clade</taxon>
        <taxon>indigoferoid/millettioid clade</taxon>
        <taxon>Phaseoleae</taxon>
        <taxon>Sphenostylis</taxon>
    </lineage>
</organism>
<accession>A0AA86SSW7</accession>
<name>A0AA86SSW7_9FABA</name>
<protein>
    <submittedName>
        <fullName evidence="2">Uncharacterized protein</fullName>
    </submittedName>
</protein>
<feature type="non-terminal residue" evidence="2">
    <location>
        <position position="1"/>
    </location>
</feature>
<dbReference type="EMBL" id="OY731404">
    <property type="protein sequence ID" value="CAJ1969313.1"/>
    <property type="molecule type" value="Genomic_DNA"/>
</dbReference>
<evidence type="ECO:0000313" key="2">
    <source>
        <dbReference type="EMBL" id="CAJ1969313.1"/>
    </source>
</evidence>
<feature type="signal peptide" evidence="1">
    <location>
        <begin position="1"/>
        <end position="23"/>
    </location>
</feature>
<dbReference type="AlphaFoldDB" id="A0AA86SSW7"/>
<dbReference type="Proteomes" id="UP001189624">
    <property type="component" value="Chromosome 7"/>
</dbReference>
<feature type="chain" id="PRO_5041662415" evidence="1">
    <location>
        <begin position="24"/>
        <end position="69"/>
    </location>
</feature>
<evidence type="ECO:0000313" key="3">
    <source>
        <dbReference type="Proteomes" id="UP001189624"/>
    </source>
</evidence>
<keyword evidence="1" id="KW-0732">Signal</keyword>
<keyword evidence="3" id="KW-1185">Reference proteome</keyword>
<dbReference type="Gramene" id="rna-AYBTSS11_LOCUS22196">
    <property type="protein sequence ID" value="CAJ1969313.1"/>
    <property type="gene ID" value="gene-AYBTSS11_LOCUS22196"/>
</dbReference>
<proteinExistence type="predicted"/>
<reference evidence="2" key="1">
    <citation type="submission" date="2023-10" db="EMBL/GenBank/DDBJ databases">
        <authorList>
            <person name="Domelevo Entfellner J.-B."/>
        </authorList>
    </citation>
    <scope>NUCLEOTIDE SEQUENCE</scope>
</reference>
<sequence length="69" mass="7721">VLTLGFQCSLSIFLSHSVSLSLGIAMDRYQKVEKPKPESPINENEIRITTQGAIRTYITSAPLMFDYLS</sequence>